<dbReference type="PROSITE" id="PS01179">
    <property type="entry name" value="PID"/>
    <property type="match status" value="1"/>
</dbReference>
<feature type="compositionally biased region" description="Low complexity" evidence="1">
    <location>
        <begin position="197"/>
        <end position="229"/>
    </location>
</feature>
<reference evidence="4" key="1">
    <citation type="submission" date="2025-08" db="UniProtKB">
        <authorList>
            <consortium name="RefSeq"/>
        </authorList>
    </citation>
    <scope>IDENTIFICATION</scope>
</reference>
<protein>
    <submittedName>
        <fullName evidence="4">Low density lipoprotein receptor adapter protein 1-A isoform X1</fullName>
    </submittedName>
</protein>
<feature type="domain" description="PID" evidence="2">
    <location>
        <begin position="40"/>
        <end position="190"/>
    </location>
</feature>
<accession>A0ABM0JMI8</accession>
<feature type="region of interest" description="Disordered" evidence="1">
    <location>
        <begin position="15"/>
        <end position="34"/>
    </location>
</feature>
<dbReference type="SMART" id="SM00462">
    <property type="entry name" value="PTB"/>
    <property type="match status" value="1"/>
</dbReference>
<name>A0ABM0JMI8_APLCA</name>
<dbReference type="RefSeq" id="XP_005097173.1">
    <property type="nucleotide sequence ID" value="XM_005097116.3"/>
</dbReference>
<proteinExistence type="predicted"/>
<keyword evidence="4" id="KW-0449">Lipoprotein</keyword>
<sequence>MDALFRAVRKSPNVFHKDQGKSKRSKIPEGWGENKEPVEDGVTFYLKYIGSTLVEEIESDETYGDGISAKAVHNVIALAKSAGNKLKKTALTVSPRGISMVDMMTNQVMFDISIYRISFCTADKTHDKVFAYIARNTTNETMECYAFLCPKTKIAQAVTLTVSQAFSIAQDRWIEKKKFKKSLRDKTRKDGIHKKSSQSQSSPQSSSVINSSQPLLISSPPPGSNSTGTVLSSPSKQQVERADSRKNWESFDDNDSDDIDDMFSQLAENRSKQLPTFGTDLKEDELDDGVEKYMGGSACYEAFARTKSVEDLLNL</sequence>
<dbReference type="Proteomes" id="UP000694888">
    <property type="component" value="Unplaced"/>
</dbReference>
<dbReference type="Gene3D" id="2.30.29.30">
    <property type="entry name" value="Pleckstrin-homology domain (PH domain)/Phosphotyrosine-binding domain (PTB)"/>
    <property type="match status" value="1"/>
</dbReference>
<feature type="compositionally biased region" description="Basic and acidic residues" evidence="1">
    <location>
        <begin position="238"/>
        <end position="249"/>
    </location>
</feature>
<dbReference type="CDD" id="cd13159">
    <property type="entry name" value="PTB_LDLRAP-mammal-like"/>
    <property type="match status" value="1"/>
</dbReference>
<dbReference type="InterPro" id="IPR011993">
    <property type="entry name" value="PH-like_dom_sf"/>
</dbReference>
<keyword evidence="4" id="KW-0675">Receptor</keyword>
<dbReference type="GeneID" id="101851346"/>
<dbReference type="SUPFAM" id="SSF50729">
    <property type="entry name" value="PH domain-like"/>
    <property type="match status" value="1"/>
</dbReference>
<dbReference type="InterPro" id="IPR006020">
    <property type="entry name" value="PTB/PI_dom"/>
</dbReference>
<feature type="compositionally biased region" description="Basic and acidic residues" evidence="1">
    <location>
        <begin position="180"/>
        <end position="190"/>
    </location>
</feature>
<evidence type="ECO:0000259" key="2">
    <source>
        <dbReference type="PROSITE" id="PS01179"/>
    </source>
</evidence>
<organism evidence="3 4">
    <name type="scientific">Aplysia californica</name>
    <name type="common">California sea hare</name>
    <dbReference type="NCBI Taxonomy" id="6500"/>
    <lineage>
        <taxon>Eukaryota</taxon>
        <taxon>Metazoa</taxon>
        <taxon>Spiralia</taxon>
        <taxon>Lophotrochozoa</taxon>
        <taxon>Mollusca</taxon>
        <taxon>Gastropoda</taxon>
        <taxon>Heterobranchia</taxon>
        <taxon>Euthyneura</taxon>
        <taxon>Tectipleura</taxon>
        <taxon>Aplysiida</taxon>
        <taxon>Aplysioidea</taxon>
        <taxon>Aplysiidae</taxon>
        <taxon>Aplysia</taxon>
    </lineage>
</organism>
<dbReference type="PANTHER" id="PTHR11232">
    <property type="entry name" value="PHOSPHOTYROSINE INTERACTION DOMAIN-CONTAINING FAMILY MEMBER"/>
    <property type="match status" value="1"/>
</dbReference>
<dbReference type="Pfam" id="PF00640">
    <property type="entry name" value="PID"/>
    <property type="match status" value="1"/>
</dbReference>
<evidence type="ECO:0000313" key="4">
    <source>
        <dbReference type="RefSeq" id="XP_005097173.1"/>
    </source>
</evidence>
<gene>
    <name evidence="4" type="primary">LOC101851346</name>
</gene>
<evidence type="ECO:0000313" key="3">
    <source>
        <dbReference type="Proteomes" id="UP000694888"/>
    </source>
</evidence>
<keyword evidence="3" id="KW-1185">Reference proteome</keyword>
<dbReference type="PANTHER" id="PTHR11232:SF74">
    <property type="entry name" value="PTB DOMAIN-CONTAINING ADAPTER PROTEIN CED-6-LIKE PROTEIN"/>
    <property type="match status" value="1"/>
</dbReference>
<evidence type="ECO:0000256" key="1">
    <source>
        <dbReference type="SAM" id="MobiDB-lite"/>
    </source>
</evidence>
<feature type="region of interest" description="Disordered" evidence="1">
    <location>
        <begin position="180"/>
        <end position="258"/>
    </location>
</feature>
<dbReference type="InterPro" id="IPR051133">
    <property type="entry name" value="Adapter_Engulfment-Domain"/>
</dbReference>